<dbReference type="STRING" id="188477.A0A433TT46"/>
<dbReference type="InterPro" id="IPR024134">
    <property type="entry name" value="SOD_Cu/Zn_/chaperone"/>
</dbReference>
<dbReference type="GO" id="GO:0006801">
    <property type="term" value="P:superoxide metabolic process"/>
    <property type="evidence" value="ECO:0007669"/>
    <property type="project" value="InterPro"/>
</dbReference>
<feature type="non-terminal residue" evidence="5">
    <location>
        <position position="247"/>
    </location>
</feature>
<sequence>MNSEDIDKANTVSKMEFAVKMRSPCCATKVEDALNKIPGVTFFKVNASSQRLIVEGNIAAEAVRSEVENKTGLSTVLLGYGSSDANLGAGVAAISIGSSKVQGLLRFVQSNPNTCIIEGTVDELPVSEPVYLTVHESGDVSDGCQSCGSPLTQGECKFGGILGQLHPSKDRRAEFRITSDVKLSEIYGHCVVIHKGCKEDVKNNKSERLACGIIARASGLFQNSKRFCACDGVSIWEQREIDKNNLP</sequence>
<evidence type="ECO:0000256" key="2">
    <source>
        <dbReference type="ARBA" id="ARBA00025798"/>
    </source>
</evidence>
<evidence type="ECO:0000313" key="5">
    <source>
        <dbReference type="EMBL" id="RUS84783.1"/>
    </source>
</evidence>
<dbReference type="InterPro" id="IPR036163">
    <property type="entry name" value="HMA_dom_sf"/>
</dbReference>
<dbReference type="Pfam" id="PF00080">
    <property type="entry name" value="Sod_Cu"/>
    <property type="match status" value="1"/>
</dbReference>
<dbReference type="PANTHER" id="PTHR10003">
    <property type="entry name" value="SUPEROXIDE DISMUTASE CU-ZN -RELATED"/>
    <property type="match status" value="1"/>
</dbReference>
<evidence type="ECO:0000256" key="1">
    <source>
        <dbReference type="ARBA" id="ARBA00001973"/>
    </source>
</evidence>
<dbReference type="Pfam" id="PF00403">
    <property type="entry name" value="HMA"/>
    <property type="match status" value="1"/>
</dbReference>
<dbReference type="SUPFAM" id="SSF49329">
    <property type="entry name" value="Cu,Zn superoxide dismutase-like"/>
    <property type="match status" value="1"/>
</dbReference>
<comment type="cofactor">
    <cofactor evidence="1">
        <name>Cu(2+)</name>
        <dbReference type="ChEBI" id="CHEBI:29036"/>
    </cofactor>
</comment>
<dbReference type="EMBL" id="RQTK01000193">
    <property type="protein sequence ID" value="RUS84783.1"/>
    <property type="molecule type" value="Genomic_DNA"/>
</dbReference>
<dbReference type="InterPro" id="IPR006121">
    <property type="entry name" value="HMA_dom"/>
</dbReference>
<evidence type="ECO:0000313" key="6">
    <source>
        <dbReference type="Proteomes" id="UP000271974"/>
    </source>
</evidence>
<dbReference type="Gene3D" id="2.60.40.200">
    <property type="entry name" value="Superoxide dismutase, copper/zinc binding domain"/>
    <property type="match status" value="1"/>
</dbReference>
<dbReference type="SUPFAM" id="SSF55008">
    <property type="entry name" value="HMA, heavy metal-associated domain"/>
    <property type="match status" value="1"/>
</dbReference>
<dbReference type="InterPro" id="IPR001424">
    <property type="entry name" value="SOD_Cu_Zn_dom"/>
</dbReference>
<dbReference type="Gene3D" id="3.30.70.100">
    <property type="match status" value="1"/>
</dbReference>
<reference evidence="5 6" key="1">
    <citation type="submission" date="2019-01" db="EMBL/GenBank/DDBJ databases">
        <title>A draft genome assembly of the solar-powered sea slug Elysia chlorotica.</title>
        <authorList>
            <person name="Cai H."/>
            <person name="Li Q."/>
            <person name="Fang X."/>
            <person name="Li J."/>
            <person name="Curtis N.E."/>
            <person name="Altenburger A."/>
            <person name="Shibata T."/>
            <person name="Feng M."/>
            <person name="Maeda T."/>
            <person name="Schwartz J.A."/>
            <person name="Shigenobu S."/>
            <person name="Lundholm N."/>
            <person name="Nishiyama T."/>
            <person name="Yang H."/>
            <person name="Hasebe M."/>
            <person name="Li S."/>
            <person name="Pierce S.K."/>
            <person name="Wang J."/>
        </authorList>
    </citation>
    <scope>NUCLEOTIDE SEQUENCE [LARGE SCALE GENOMIC DNA]</scope>
    <source>
        <strain evidence="5">EC2010</strain>
        <tissue evidence="5">Whole organism of an adult</tissue>
    </source>
</reference>
<feature type="domain" description="HMA" evidence="4">
    <location>
        <begin position="12"/>
        <end position="75"/>
    </location>
</feature>
<dbReference type="InterPro" id="IPR036423">
    <property type="entry name" value="SOD-like_Cu/Zn_dom_sf"/>
</dbReference>
<evidence type="ECO:0000256" key="3">
    <source>
        <dbReference type="ARBA" id="ARBA00032899"/>
    </source>
</evidence>
<proteinExistence type="inferred from homology"/>
<dbReference type="OrthoDB" id="666972at2759"/>
<comment type="similarity">
    <text evidence="2">In the C-terminal section; belongs to the Cu-Zn superoxide dismutase family.</text>
</comment>
<protein>
    <recommendedName>
        <fullName evidence="3">Superoxide dismutase copper chaperone</fullName>
    </recommendedName>
</protein>
<organism evidence="5 6">
    <name type="scientific">Elysia chlorotica</name>
    <name type="common">Eastern emerald elysia</name>
    <name type="synonym">Sea slug</name>
    <dbReference type="NCBI Taxonomy" id="188477"/>
    <lineage>
        <taxon>Eukaryota</taxon>
        <taxon>Metazoa</taxon>
        <taxon>Spiralia</taxon>
        <taxon>Lophotrochozoa</taxon>
        <taxon>Mollusca</taxon>
        <taxon>Gastropoda</taxon>
        <taxon>Heterobranchia</taxon>
        <taxon>Euthyneura</taxon>
        <taxon>Panpulmonata</taxon>
        <taxon>Sacoglossa</taxon>
        <taxon>Placobranchoidea</taxon>
        <taxon>Plakobranchidae</taxon>
        <taxon>Elysia</taxon>
    </lineage>
</organism>
<comment type="caution">
    <text evidence="5">The sequence shown here is derived from an EMBL/GenBank/DDBJ whole genome shotgun (WGS) entry which is preliminary data.</text>
</comment>
<dbReference type="Proteomes" id="UP000271974">
    <property type="component" value="Unassembled WGS sequence"/>
</dbReference>
<name>A0A433TT46_ELYCH</name>
<dbReference type="GO" id="GO:0005507">
    <property type="term" value="F:copper ion binding"/>
    <property type="evidence" value="ECO:0007669"/>
    <property type="project" value="InterPro"/>
</dbReference>
<dbReference type="PROSITE" id="PS50846">
    <property type="entry name" value="HMA_2"/>
    <property type="match status" value="1"/>
</dbReference>
<evidence type="ECO:0000259" key="4">
    <source>
        <dbReference type="PROSITE" id="PS50846"/>
    </source>
</evidence>
<gene>
    <name evidence="5" type="ORF">EGW08_007467</name>
</gene>
<keyword evidence="6" id="KW-1185">Reference proteome</keyword>
<dbReference type="AlphaFoldDB" id="A0A433TT46"/>
<dbReference type="CDD" id="cd00371">
    <property type="entry name" value="HMA"/>
    <property type="match status" value="1"/>
</dbReference>
<accession>A0A433TT46</accession>